<sequence>MSSPQISSGNRAMQLYTLVPNLHVQDPAIREIDLGNCPWTVATVIEDDDLMFGGKALSAWYEEDRRRLSTSHEEEERRGRQRERVRTESHHHHHHQHVKKSKESKQ</sequence>
<comment type="caution">
    <text evidence="2">The sequence shown here is derived from an EMBL/GenBank/DDBJ whole genome shotgun (WGS) entry which is preliminary data.</text>
</comment>
<gene>
    <name evidence="2" type="ORF">B0T17DRAFT_621254</name>
</gene>
<evidence type="ECO:0000256" key="1">
    <source>
        <dbReference type="SAM" id="MobiDB-lite"/>
    </source>
</evidence>
<dbReference type="AlphaFoldDB" id="A0AA39TJX3"/>
<feature type="compositionally biased region" description="Basic and acidic residues" evidence="1">
    <location>
        <begin position="63"/>
        <end position="88"/>
    </location>
</feature>
<dbReference type="Proteomes" id="UP001174934">
    <property type="component" value="Unassembled WGS sequence"/>
</dbReference>
<accession>A0AA39TJX3</accession>
<dbReference type="EMBL" id="JAULSR010000011">
    <property type="protein sequence ID" value="KAK0609964.1"/>
    <property type="molecule type" value="Genomic_DNA"/>
</dbReference>
<organism evidence="2 3">
    <name type="scientific">Bombardia bombarda</name>
    <dbReference type="NCBI Taxonomy" id="252184"/>
    <lineage>
        <taxon>Eukaryota</taxon>
        <taxon>Fungi</taxon>
        <taxon>Dikarya</taxon>
        <taxon>Ascomycota</taxon>
        <taxon>Pezizomycotina</taxon>
        <taxon>Sordariomycetes</taxon>
        <taxon>Sordariomycetidae</taxon>
        <taxon>Sordariales</taxon>
        <taxon>Lasiosphaeriaceae</taxon>
        <taxon>Bombardia</taxon>
    </lineage>
</organism>
<keyword evidence="3" id="KW-1185">Reference proteome</keyword>
<name>A0AA39TJX3_9PEZI</name>
<feature type="region of interest" description="Disordered" evidence="1">
    <location>
        <begin position="63"/>
        <end position="106"/>
    </location>
</feature>
<evidence type="ECO:0000313" key="3">
    <source>
        <dbReference type="Proteomes" id="UP001174934"/>
    </source>
</evidence>
<evidence type="ECO:0000313" key="2">
    <source>
        <dbReference type="EMBL" id="KAK0609964.1"/>
    </source>
</evidence>
<feature type="compositionally biased region" description="Basic residues" evidence="1">
    <location>
        <begin position="89"/>
        <end position="100"/>
    </location>
</feature>
<proteinExistence type="predicted"/>
<reference evidence="2" key="1">
    <citation type="submission" date="2023-06" db="EMBL/GenBank/DDBJ databases">
        <title>Genome-scale phylogeny and comparative genomics of the fungal order Sordariales.</title>
        <authorList>
            <consortium name="Lawrence Berkeley National Laboratory"/>
            <person name="Hensen N."/>
            <person name="Bonometti L."/>
            <person name="Westerberg I."/>
            <person name="Brannstrom I.O."/>
            <person name="Guillou S."/>
            <person name="Cros-Aarteil S."/>
            <person name="Calhoun S."/>
            <person name="Haridas S."/>
            <person name="Kuo A."/>
            <person name="Mondo S."/>
            <person name="Pangilinan J."/>
            <person name="Riley R."/>
            <person name="LaButti K."/>
            <person name="Andreopoulos B."/>
            <person name="Lipzen A."/>
            <person name="Chen C."/>
            <person name="Yanf M."/>
            <person name="Daum C."/>
            <person name="Ng V."/>
            <person name="Clum A."/>
            <person name="Steindorff A."/>
            <person name="Ohm R."/>
            <person name="Martin F."/>
            <person name="Silar P."/>
            <person name="Natvig D."/>
            <person name="Lalanne C."/>
            <person name="Gautier V."/>
            <person name="Ament-velasquez S.L."/>
            <person name="Kruys A."/>
            <person name="Hutchinson M.I."/>
            <person name="Powell A.J."/>
            <person name="Barry K."/>
            <person name="Miller A.N."/>
            <person name="Grigoriev I.V."/>
            <person name="Debuchy R."/>
            <person name="Gladieux P."/>
            <person name="Thoren M.H."/>
            <person name="Johannesson H."/>
        </authorList>
    </citation>
    <scope>NUCLEOTIDE SEQUENCE</scope>
    <source>
        <strain evidence="2">SMH3391-2</strain>
    </source>
</reference>
<protein>
    <submittedName>
        <fullName evidence="2">Uncharacterized protein</fullName>
    </submittedName>
</protein>